<sequence length="222" mass="23991">MQADTYRDGGEEEDEEGGADGREGDMEDEENEEEEEEESERGGGEAARERDENNVKMQIIQEDEEEDRYPSAGLEDENVSQERQSGRKKRKNSSQSSRSGSTKVHRRSWSSVCRSERESLEGGALGGLLGVRKIQVLLLASPIAPVSFYGASATASNCSSRAVRKAPAVPPSPVSAGISGRQNEPSAPRRSEAPPLCPLSRSFLNPPTVNQTASVGRAQVEA</sequence>
<dbReference type="VEuPathDB" id="CryptoDB:Cvel_13833"/>
<accession>A0A0G4IFB1</accession>
<evidence type="ECO:0000313" key="2">
    <source>
        <dbReference type="EMBL" id="CEM55794.1"/>
    </source>
</evidence>
<organism evidence="2">
    <name type="scientific">Chromera velia CCMP2878</name>
    <dbReference type="NCBI Taxonomy" id="1169474"/>
    <lineage>
        <taxon>Eukaryota</taxon>
        <taxon>Sar</taxon>
        <taxon>Alveolata</taxon>
        <taxon>Colpodellida</taxon>
        <taxon>Chromeraceae</taxon>
        <taxon>Chromera</taxon>
    </lineage>
</organism>
<gene>
    <name evidence="2" type="ORF">Cvel_13833</name>
</gene>
<feature type="region of interest" description="Disordered" evidence="1">
    <location>
        <begin position="166"/>
        <end position="222"/>
    </location>
</feature>
<dbReference type="EMBL" id="CDMZ01005910">
    <property type="protein sequence ID" value="CEM55794.1"/>
    <property type="molecule type" value="Genomic_DNA"/>
</dbReference>
<feature type="region of interest" description="Disordered" evidence="1">
    <location>
        <begin position="1"/>
        <end position="118"/>
    </location>
</feature>
<proteinExistence type="predicted"/>
<feature type="compositionally biased region" description="Polar residues" evidence="1">
    <location>
        <begin position="202"/>
        <end position="214"/>
    </location>
</feature>
<feature type="compositionally biased region" description="Basic and acidic residues" evidence="1">
    <location>
        <begin position="40"/>
        <end position="54"/>
    </location>
</feature>
<dbReference type="AlphaFoldDB" id="A0A0G4IFB1"/>
<protein>
    <submittedName>
        <fullName evidence="2">Uncharacterized protein</fullName>
    </submittedName>
</protein>
<reference evidence="2" key="1">
    <citation type="submission" date="2014-11" db="EMBL/GenBank/DDBJ databases">
        <authorList>
            <person name="Otto D Thomas"/>
            <person name="Naeem Raeece"/>
        </authorList>
    </citation>
    <scope>NUCLEOTIDE SEQUENCE</scope>
</reference>
<evidence type="ECO:0000256" key="1">
    <source>
        <dbReference type="SAM" id="MobiDB-lite"/>
    </source>
</evidence>
<feature type="compositionally biased region" description="Acidic residues" evidence="1">
    <location>
        <begin position="25"/>
        <end position="39"/>
    </location>
</feature>
<name>A0A0G4IFB1_9ALVE</name>
<feature type="compositionally biased region" description="Low complexity" evidence="1">
    <location>
        <begin position="93"/>
        <end position="102"/>
    </location>
</feature>